<dbReference type="EMBL" id="CM037158">
    <property type="protein sequence ID" value="KAH7852681.1"/>
    <property type="molecule type" value="Genomic_DNA"/>
</dbReference>
<evidence type="ECO:0000313" key="2">
    <source>
        <dbReference type="Proteomes" id="UP000828048"/>
    </source>
</evidence>
<evidence type="ECO:0000313" key="1">
    <source>
        <dbReference type="EMBL" id="KAH7852681.1"/>
    </source>
</evidence>
<comment type="caution">
    <text evidence="1">The sequence shown here is derived from an EMBL/GenBank/DDBJ whole genome shotgun (WGS) entry which is preliminary data.</text>
</comment>
<name>A0ACB7YGI3_9ERIC</name>
<dbReference type="Proteomes" id="UP000828048">
    <property type="component" value="Chromosome 8"/>
</dbReference>
<accession>A0ACB7YGI3</accession>
<gene>
    <name evidence="1" type="ORF">Vadar_027839</name>
</gene>
<sequence>MELLILILYVLSTITLLKSLHLLIKSSKTSPKLPPGPAPLPVIGSLLKLGDKPHKSLAKLAKIYGPIMCLKLGRKTTVVISSPALAKEVLQKQDLAFSTRSIPNAIHAHSHNRYSVAWLPVADQWRSLRKPSTLTYFQVANSKLVKIYGGKRCRSSLSMPGNVAKKAFQWT</sequence>
<proteinExistence type="predicted"/>
<organism evidence="1 2">
    <name type="scientific">Vaccinium darrowii</name>
    <dbReference type="NCBI Taxonomy" id="229202"/>
    <lineage>
        <taxon>Eukaryota</taxon>
        <taxon>Viridiplantae</taxon>
        <taxon>Streptophyta</taxon>
        <taxon>Embryophyta</taxon>
        <taxon>Tracheophyta</taxon>
        <taxon>Spermatophyta</taxon>
        <taxon>Magnoliopsida</taxon>
        <taxon>eudicotyledons</taxon>
        <taxon>Gunneridae</taxon>
        <taxon>Pentapetalae</taxon>
        <taxon>asterids</taxon>
        <taxon>Ericales</taxon>
        <taxon>Ericaceae</taxon>
        <taxon>Vaccinioideae</taxon>
        <taxon>Vaccinieae</taxon>
        <taxon>Vaccinium</taxon>
    </lineage>
</organism>
<keyword evidence="2" id="KW-1185">Reference proteome</keyword>
<protein>
    <submittedName>
        <fullName evidence="1">Uncharacterized protein</fullName>
    </submittedName>
</protein>
<reference evidence="1 2" key="1">
    <citation type="journal article" date="2021" name="Hortic Res">
        <title>High-quality reference genome and annotation aids understanding of berry development for evergreen blueberry (Vaccinium darrowii).</title>
        <authorList>
            <person name="Yu J."/>
            <person name="Hulse-Kemp A.M."/>
            <person name="Babiker E."/>
            <person name="Staton M."/>
        </authorList>
    </citation>
    <scope>NUCLEOTIDE SEQUENCE [LARGE SCALE GENOMIC DNA]</scope>
    <source>
        <strain evidence="2">cv. NJ 8807/NJ 8810</strain>
        <tissue evidence="1">Young leaf</tissue>
    </source>
</reference>